<evidence type="ECO:0000313" key="2">
    <source>
        <dbReference type="Proteomes" id="UP001589748"/>
    </source>
</evidence>
<gene>
    <name evidence="1" type="ORF">ACFFVI_06980</name>
</gene>
<accession>A0ABV5LRL4</accession>
<evidence type="ECO:0008006" key="3">
    <source>
        <dbReference type="Google" id="ProtNLM"/>
    </source>
</evidence>
<dbReference type="Proteomes" id="UP001589748">
    <property type="component" value="Unassembled WGS sequence"/>
</dbReference>
<keyword evidence="2" id="KW-1185">Reference proteome</keyword>
<comment type="caution">
    <text evidence="1">The sequence shown here is derived from an EMBL/GenBank/DDBJ whole genome shotgun (WGS) entry which is preliminary data.</text>
</comment>
<dbReference type="Gene3D" id="3.40.50.2000">
    <property type="entry name" value="Glycogen Phosphorylase B"/>
    <property type="match status" value="1"/>
</dbReference>
<reference evidence="1 2" key="1">
    <citation type="submission" date="2024-09" db="EMBL/GenBank/DDBJ databases">
        <authorList>
            <person name="Sun Q."/>
            <person name="Mori K."/>
        </authorList>
    </citation>
    <scope>NUCLEOTIDE SEQUENCE [LARGE SCALE GENOMIC DNA]</scope>
    <source>
        <strain evidence="1 2">TISTR 1856</strain>
    </source>
</reference>
<dbReference type="EMBL" id="JBHMDM010000004">
    <property type="protein sequence ID" value="MFB9376709.1"/>
    <property type="molecule type" value="Genomic_DNA"/>
</dbReference>
<evidence type="ECO:0000313" key="1">
    <source>
        <dbReference type="EMBL" id="MFB9376709.1"/>
    </source>
</evidence>
<sequence>MIAEPRVLHVNDCASTTTHLLAEAHRQGLPWRYLPLADRSRGGTVLAGARWAAELGVGAARSDLLHVHYASVPRHTRWTRRPWVLHAHGTDVRSQQYEPRWTAPIRDALRAADHVYYSTPDLAEHVLPHRPDAGYLPNPLDVDALPVHDPATAAGVFFASRWEPVKGLAAQLDLARALRAALPADVELLGLDWGPAADEARAAGVRLVPRSAREEFLRRLAAARVVVGQRSGMLAASELEAIGTGVPVVAAVNPAWYPDDAVDAHPPVLGGAGAGTDDLVEAVRSALTESAAPSGREWLRRTHDVGDSVRRLRTDYRRVLGS</sequence>
<organism evidence="1 2">
    <name type="scientific">Kineococcus gynurae</name>
    <dbReference type="NCBI Taxonomy" id="452979"/>
    <lineage>
        <taxon>Bacteria</taxon>
        <taxon>Bacillati</taxon>
        <taxon>Actinomycetota</taxon>
        <taxon>Actinomycetes</taxon>
        <taxon>Kineosporiales</taxon>
        <taxon>Kineosporiaceae</taxon>
        <taxon>Kineococcus</taxon>
    </lineage>
</organism>
<proteinExistence type="predicted"/>
<dbReference type="RefSeq" id="WP_380135914.1">
    <property type="nucleotide sequence ID" value="NZ_JBHLUI010000003.1"/>
</dbReference>
<dbReference type="SUPFAM" id="SSF53756">
    <property type="entry name" value="UDP-Glycosyltransferase/glycogen phosphorylase"/>
    <property type="match status" value="1"/>
</dbReference>
<name>A0ABV5LRL4_9ACTN</name>
<protein>
    <recommendedName>
        <fullName evidence="3">Glycosyltransferase involved in cell wall biosynthesis</fullName>
    </recommendedName>
</protein>